<feature type="compositionally biased region" description="Polar residues" evidence="2">
    <location>
        <begin position="2688"/>
        <end position="2697"/>
    </location>
</feature>
<feature type="region of interest" description="Disordered" evidence="2">
    <location>
        <begin position="291"/>
        <end position="324"/>
    </location>
</feature>
<accession>W9W5J0</accession>
<feature type="compositionally biased region" description="Low complexity" evidence="2">
    <location>
        <begin position="1944"/>
        <end position="1959"/>
    </location>
</feature>
<feature type="compositionally biased region" description="Basic and acidic residues" evidence="2">
    <location>
        <begin position="1"/>
        <end position="15"/>
    </location>
</feature>
<feature type="compositionally biased region" description="Low complexity" evidence="2">
    <location>
        <begin position="561"/>
        <end position="577"/>
    </location>
</feature>
<name>W9W5J0_9EURO</name>
<feature type="compositionally biased region" description="Polar residues" evidence="2">
    <location>
        <begin position="2779"/>
        <end position="2796"/>
    </location>
</feature>
<feature type="compositionally biased region" description="Basic and acidic residues" evidence="2">
    <location>
        <begin position="1634"/>
        <end position="1643"/>
    </location>
</feature>
<feature type="region of interest" description="Disordered" evidence="2">
    <location>
        <begin position="4904"/>
        <end position="5057"/>
    </location>
</feature>
<feature type="compositionally biased region" description="Low complexity" evidence="2">
    <location>
        <begin position="5492"/>
        <end position="5503"/>
    </location>
</feature>
<feature type="compositionally biased region" description="Basic and acidic residues" evidence="2">
    <location>
        <begin position="3158"/>
        <end position="3172"/>
    </location>
</feature>
<feature type="region of interest" description="Disordered" evidence="2">
    <location>
        <begin position="853"/>
        <end position="1068"/>
    </location>
</feature>
<feature type="compositionally biased region" description="Low complexity" evidence="2">
    <location>
        <begin position="4687"/>
        <end position="4696"/>
    </location>
</feature>
<feature type="region of interest" description="Disordered" evidence="2">
    <location>
        <begin position="5093"/>
        <end position="5146"/>
    </location>
</feature>
<feature type="region of interest" description="Disordered" evidence="2">
    <location>
        <begin position="1908"/>
        <end position="2170"/>
    </location>
</feature>
<feature type="region of interest" description="Disordered" evidence="2">
    <location>
        <begin position="1"/>
        <end position="269"/>
    </location>
</feature>
<feature type="compositionally biased region" description="Polar residues" evidence="2">
    <location>
        <begin position="5973"/>
        <end position="6001"/>
    </location>
</feature>
<feature type="compositionally biased region" description="Polar residues" evidence="2">
    <location>
        <begin position="217"/>
        <end position="228"/>
    </location>
</feature>
<feature type="compositionally biased region" description="Basic residues" evidence="2">
    <location>
        <begin position="680"/>
        <end position="693"/>
    </location>
</feature>
<feature type="compositionally biased region" description="Basic and acidic residues" evidence="2">
    <location>
        <begin position="5671"/>
        <end position="5680"/>
    </location>
</feature>
<feature type="compositionally biased region" description="Polar residues" evidence="2">
    <location>
        <begin position="2639"/>
        <end position="2648"/>
    </location>
</feature>
<feature type="region of interest" description="Disordered" evidence="2">
    <location>
        <begin position="719"/>
        <end position="774"/>
    </location>
</feature>
<feature type="compositionally biased region" description="Basic and acidic residues" evidence="2">
    <location>
        <begin position="1681"/>
        <end position="1710"/>
    </location>
</feature>
<feature type="compositionally biased region" description="Basic residues" evidence="2">
    <location>
        <begin position="3719"/>
        <end position="3729"/>
    </location>
</feature>
<feature type="compositionally biased region" description="Low complexity" evidence="2">
    <location>
        <begin position="2158"/>
        <end position="2170"/>
    </location>
</feature>
<feature type="compositionally biased region" description="Polar residues" evidence="2">
    <location>
        <begin position="2025"/>
        <end position="2035"/>
    </location>
</feature>
<feature type="region of interest" description="Disordered" evidence="2">
    <location>
        <begin position="2919"/>
        <end position="3356"/>
    </location>
</feature>
<feature type="region of interest" description="Disordered" evidence="2">
    <location>
        <begin position="6508"/>
        <end position="6537"/>
    </location>
</feature>
<feature type="compositionally biased region" description="Polar residues" evidence="2">
    <location>
        <begin position="5284"/>
        <end position="5310"/>
    </location>
</feature>
<feature type="region of interest" description="Disordered" evidence="2">
    <location>
        <begin position="5960"/>
        <end position="6011"/>
    </location>
</feature>
<feature type="region of interest" description="Disordered" evidence="2">
    <location>
        <begin position="3532"/>
        <end position="3618"/>
    </location>
</feature>
<feature type="compositionally biased region" description="Polar residues" evidence="2">
    <location>
        <begin position="3935"/>
        <end position="3944"/>
    </location>
</feature>
<feature type="compositionally biased region" description="Polar residues" evidence="2">
    <location>
        <begin position="5207"/>
        <end position="5218"/>
    </location>
</feature>
<feature type="compositionally biased region" description="Polar residues" evidence="2">
    <location>
        <begin position="3048"/>
        <end position="3059"/>
    </location>
</feature>
<feature type="region of interest" description="Disordered" evidence="2">
    <location>
        <begin position="3404"/>
        <end position="3425"/>
    </location>
</feature>
<feature type="compositionally biased region" description="Basic and acidic residues" evidence="2">
    <location>
        <begin position="3566"/>
        <end position="3579"/>
    </location>
</feature>
<protein>
    <recommendedName>
        <fullName evidence="5">Involucrin repeat protein</fullName>
    </recommendedName>
</protein>
<feature type="region of interest" description="Disordered" evidence="2">
    <location>
        <begin position="3471"/>
        <end position="3500"/>
    </location>
</feature>
<feature type="region of interest" description="Disordered" evidence="2">
    <location>
        <begin position="351"/>
        <end position="388"/>
    </location>
</feature>
<feature type="region of interest" description="Disordered" evidence="2">
    <location>
        <begin position="789"/>
        <end position="833"/>
    </location>
</feature>
<feature type="compositionally biased region" description="Basic and acidic residues" evidence="2">
    <location>
        <begin position="1438"/>
        <end position="1464"/>
    </location>
</feature>
<sequence length="6549" mass="711262">MSSRPDRRRSYDHGSSRRHSGADSIDAPSRRRSIRRDGYDDDGATFTSTITEEPSEISDRRRRSSRRENDDDDTRRSSKSDRGLKDERRRGDVGGATREEGRRDSRKSGKSDRREKERGSTHALGDHDAALPQNQFPGEFPDAYAQPYRPPGLAAEYYNDHGESVQSQPGVRPNQPSVVTNAEQAHLMEPTVEPKPPPEPSSLGQIGAAASFYGDTNYENDSGHQTTPSKPPRLGSGSYRPVKHSTYGASPRSSPVPQGSMTPSTQTPGRIGFAAPAAAVVGAAAEYYAGGGGGSASAYQTPSRPPPGQHPGFTPHSAPPGIGGSQYHSNAALYGGAAALTGAAAGAYISSHGHEHHSHSHQQASTHTSAHANGHAQSHGAQMHQAHRHKHKGLFGKFVDWWRDPEAIAQYEQYTEAIGVCKYCFDPMSTPADAPRKHGYRRRTPSGGRHGSTTRVDKTYRYSSDEERRKRSGTKVALGGLAGYGVAKVGEAMYKQRHDFDDTYSVKSGQPVNQSRVSFHDEPQYERYGDVRLQRRDSDRKTKKSEKSSHKEKPRRRRSRSSSSSSSSHGISRGAAMSAGAAVAGAAMGAAALDRKTRPQSRSRSRSPTSRERYFSKRVSPMHSYVDLSATNEGRGGLFGFFTSPSANTKKGKKPKGLFNFGNDSSSSSDADLQFGAGTVRRKPSARRLRTRREKPQPDHSAAAMMGMVATGAALAAEVDRRHEKGKREHDTDRYAGRSSRHASEHRISMDEHETGGRDDEWYDTDGDAESDTSVDTALAYGGGISAAQSRESLIQDRKSTRPSHNLRERDQRMYHDGQAGYGPTTSFPNSATQTTVAPAAGAVGGWMASDAMHQDPRLPMSPLPPMREVEPRPLSDPPSKAVAPQVTRVSSTSVPLQQPQPVVPVAPFINDLGSQSTDVQRRMGREAQSERRRPRRDSSPAKLPTQDPKDPRNSVNFSLTDEQLENERRVEDRLHRGKATSSDNAQRKSADAGNLAETSTRRVEVPHQERKPRSRRSSEATRRPSDGDERVAEIERELERLYEEHRQAEERKRRRDSGLKKAAQGAGIVTAAAVTAAALAGKDSKPGSGEDSTPKRKSSLKRSRERESSPQSETQQERIARMAAQRVRSTPSPVQHDNYGSFFVPAELREHLKEHNDRAEHRDDIGANVVEIVPGAPKSLRPHPFDPFTYRHFVLEADDDPSLHPWPVPVLALVEPTPPGSKTHSVRGDETPVIEPKRTEPVEEIGESLERRESKVTWGDHDTYVYEVQTPEYERTDFTPDGETGEPNVADMPSLDEIVDEPSPSSEETQSRPGLGRTWTLEDSEAEKLEKEVPIVDDRPQISRAWTVDDKEADEIDHEVLGSSPDNGVATPEPRPDIITAEPKSQARPPSIVAEPEELPRAPSPPGQARADRSQTFYQSPFAESVSDVGAMGDFHTPARSEAESLRTIEETHARHEESRNEDDTSEPQVLEISPGPRTSKSEQRRRERASSLADINQPFGSEQRSAEDESDTASPPPVPGTDSVFDYLVNGKAENAASASVLGLGASAVLVADQVAKSGDEHEQTRTPVPAEEDQPLKPKRSSTFDESKSRRSRSGSKAGYQSDPEDWERSADKSGKPKSSSKSDIGTKSSSKSESRREVDEASFTPLPKSPAGDDLGEDAASRRSSRHRRKDFDEDSTISRKSRDEGKTSRSRRSRDADGNQDDDARSVASSDSKGKKKESGGFFSSIFSSNKSDVSTSSRKSSKSTKSESRADRGRDDRSESRRKRKSRDKADLDDVASAVSEPTRKSRRSSDPQEAATDRNELSRDQSLDDGFVSAEEVAESPMKSVREGESFLASRPEMPEPTVMDIPMGTDGVSGPTSERGPSTQPDTVASTPVKVPIELEDNGLEPPGLSQIAESRRLSAIRTSDVPSSPITTGSPTAVPLQFRRPHMSPTNQRFSMSSPVAAPSSPLSTPRTRQGRPKSTEFRNSKEFRPLYLVERQNFAKTAATEPEENLPSLPSSRTSSAHPSMEDLRAEAQAWEQSDYVTPSRKSAEMFREHGRRHSFSYWRDNGKRRESPDYLDSRSATPVPGEAQRARDQETKPKLKYEFHSPSELLQDPALLRDVPSVDDADALQSPLPSVASTDFDQDYMSARSRSLSPTTRSRSLSRGRRSASTTRSTSASWHDALTTAAAGVLAGSALGIAAHEVLGEPSDDVPPDEVATPRKFEFFPEEVAVLKEEPNSFDLQQDRSLSASAPATEQRPLEATTEEVRDTSGWKNVFAELHNRERSLNPMSQTLDVPTGRKLVSEGLMEETAPEALLPVSPLVALGEEVAHAHHSIPSVVKGPISQEGDTAMLGKDGLPRTVRDYEELIQESGSRTKKSKRDKKGKKKRTTLTLDEDLPPTPDEGVVPEQNESVLRGLSSLGVQATDQEAALDLHRSVEIAPEAMPTQPEPGVPTLPTVDDEQKDVERPHEQIFTLDDKTIDDKAHAPAEIKQFTNPLDEAFDAALQTRGLADGATVEAAYQSFHPEDPNTDGTQLTTIQEESELSTPATAQEPISSDSTFLVRRQSSKRDKRKQKQSKQTLPNDTPDADLPPVHDADRTEIDIDRSLTVTSEDQFLPDQRVFAEPTPAPERPSPFGDDFEINPAEDDVQSTTIGNSQALHKPTGERDSGQATPKKGKKDKKKKKRQSSSWEEEAATGQPETVTQTGATDPGPQAVLDEPTATDPDDVPSREVALEEEVFATPAESPRKESEDPWTLDVKPGKKSKSKSKKKGLPTAFDDSPATALEDSPSVTAPISEPGNPTQELQDSADKTQDAVFAEHIVEEAGINDMPAPVPLSQGIGPLEKSPTQVESDLATGSITDMAEAEQGFISEAAKEEHDPQSRPEEKSYTGDEVGVDTALGATATAPSVTMDQPQVEVSESVLEAAEHLIEKSDAEGMIEAVREAESGSVEDANDTDMRDMTATSVPEGPDRQDESNEQPEPETETATAPPISDHVLGHVPGPADHEHAEESVPPSLTGVPAEILRADYESPSQQQGEDFFPIVKKSKKDKKKKRTATSEGGQLVNPSQEPLVEEMITPSVSDPLVEDKREIDVPEPSTPAEAQIPVARTLDEAIPPPEAPTEDIFQLDDDRWALPGKKSKKDKKKKKRQSALAESDIASPAESATVTDEKTISADIPREVEPSDVPAGSVDPSAESVALALVEDEPRQDEDLFSVPTKKSKGKKNKRGSNLTFDQPDVLPSDENVLLDENNVQDTGSYENTVAPDLPPAAETGELQADAAATLAKEVPPENDDGFTPTTKSKKDKKNKKRRTIINEADEPQKDAVDSQETETVATTVSEQIPEPDVLAQESVKATDNVGGPEKTDAQFVGVDTTEIHEPQPTSQAAAEIVYDAAVTRDPTGTTTDLEISAIQEVSATEDPQTMNASQEDTVSEHLADVAPQAEAPSVGPSTEASILETPVAEFPVRDSISVETRTVEPPAVEAPVVHSPVPEQVPAETPAIEPPTVEAPLPQRVIVDKATDEPSTAQLAVQSPIEEKGAVETAVVEPLTGEAPIVQSPVHGTATLDPPVDDESGVETHGRSRAKEAHSDAPNAVESPIVEPVVQTQGVETPGDEKTAAIGTSDADATALDVPSVPADAQSAHGYDSFTVETSAGDHSSAESQTRETLYDEASGVTTSPLEPTAVDVPTVETPAVEAPVVETPAVEGDAVTVGGVAPEAEGEWDMPVKNWKKDKKKKRQSALAAEALESETPTSGTWEQLVAPESAPAVGDEVVGPEATLPEGDHTKPDADMGNDGQDVAAPTSKSKKDKKKKKRQSNLAAIWDDPQDAPDKAEEVVQESQPDDVEALTVTTETTREEPEAALDDSAQLATGVATEEQTPDSGEVTQVIPEESFTFTKSRKDKKKKKRQSTLVDDVIEGDAAADDSKATVDESIPISPDAPVSADAQTDENITGSRDLVYTKEPSQPDDIALADASGSQDVPDDEWAFTTTKAKKDKKKKKRQSALESVATESAQPESSETQSGTETQPEPPLAEEATTTESAMLLGGENGPTVVNDGFDDSWAPASKKKKDKKKGRKPNADEIRTVDEVSGGCRDIEVGGKQDVKPEVENVDAQAIEPDGDAALSAMAEQHPTHLADLEDAAAEPELAGPASVVQPAERAQTPTPMSLQPDEVTEPQEDPKLKAPEKGQLGEDAAERPVPPESEPPLIQEETAPPEEIALPEATAATEGTTEQKVTVSSTIDPAPEDQSLDYFSLSRKKSKKDKKKKRQVVLEEPQTSDVFETPMENATPAEPLQTPFDTPMDTAGSSFIGTEEMVPHAEEEEPTSTKTKAKKGKKGRKSVVEEPELVDAAETPLEREDPVELPLEGAEPVLEDDWSRPTTAKSKKGNKKRQTNFDDALTELTPSMSEAEPGHDEAMNDNFAGSGIPVATPGNEEEDRNILKKTKKDKKKKRQSTFEDTFAEPAVVTKEAEPASVNKAVESILEPGVSELPQEPTKEPVLADPIASQAQSDADDYKVSNKGKKNKKKKLQSIFTDIADDPVVVEERASAAFALPSEEPREATQTADSTGDAFDTMQVEADEMQAPPETTAPLDVHLPGDVLAHEKMTAEEINVAPSAEREGSDLQQLVSLEEPAADVTPAVLSESKPDVEPGQDSMEAPELPSVSTAIEPVEDQPPTTTVEEPEAQSTALPDAPGVVEVQVSQMSEEWRPEVAVTTQNEKVEPAEPSFPDTPMTMKTTEPITEGGRLDSGREVPDEQSAASGPEVLAAEVLAAEEPAPEVLAPDDFYVPKPKKSKKKKRQSTFEEPEFDSLQTEAGEPVSNLQGPPTESTAETQPLDPAPVDLTSVDATTAEQTVEEEWSMPSKKSKKAKKNRQFAFDEPGLGALQTETPDAIAEPELAKSGDTKMLDVAIGPGIQPQTVEPATGEDWGTATKKSKKDKKKKRKTLVGEEESQPSTALEETLPEASIVDEQQPDAGVTTTSAKQLERDSAFEVDMGLDTPAEAAVLLPDEQQPETEPLAPGDTTEGRLPTDSLLAGEEWATSTKKSKKDKKKKKQRLALDDIDMDESQPAIAAESAAVEAPIEQAAVDVPTGSHEVPVLELKVEHDGPKGAEPRSAASQPHMFEDVEQGSKEPLAEEPPAASSIAEPMDIVSEEPSAILSGHHIQEPELESALPGAAVECERELVPTLDEPTQVETEWPSAKKSKKEKQKSKRQSTLNSILQPQEQVSDPAVAPEVEAPLDVPQADVIADVQQSATDPAPSETQAQEEWGFSTKKSKKGKKGRSLALGDGITTPGSETPRSTDQFDSAIQTPLGRTTSPEPMEDVKEPDTPAVQVEANDGYFVPASRKKSKKDKKKKSLFAWSADDQPAEEKSEPGASTPALAAEPSQDTDHRLEANDEPLASMAKDVLDEAESFNDREAPKTTEHLEMATAVSGPEPIHDRSVSGEQYETLMGDISGPVKSKLQVDHPARDIDVDMAQAPKHPDLHPEQSADLQASDENLAPTTPPADALPEQTRPMVMTDRPETVRDLDAEPAMQENVPPAFEDPVQRKKSKKDKKAKKERRVFEFAGTEIVPPPVAKPEETDLCEPDVMEIIPKEPVEPTSATASTREPPPPEDMENHSDVSESTRERRRRRRSPPVWSGEEPEDLPRDRALTPPPEHDDIMDTALGVAAGLGFGGREPEATRESPPKPSSPARQASTGWSFARLAPGVTTAESNRDSGVQFDSPVLATDHFSSTRDSGFIPSPAIAHVEFDGSRDDGPDTKLRPPRPRSPTSSSEDVAKTRTSKTRHEDTATLETPRRKPSPVESTSKDRTSVLFNSSPAVPSPLITSGIARSPQRGQSPLRRSPSIHGHHHSREELRQPKAKVIQHHEDSEQLASNLIDQSAAAPSNRSVFDAESRDRPFTPARSALGPIQEDSPETAGMAHSSPKTPPGLPAQRDAGKNDVGALGIVTAAGAAGLAAAALASRDSGAKSLGRSKSRTSSLRNLRGNSISPFDPANFTSGSSQDPVNARDTGKAAVRDRDMADIYVRLHASNPCPRSPMLTALQDGYGSYPGSPRSPTRPPSVRRRQSMQQIKDLEARLDQLASENRALVEAKIVAEQHLEHAHFETNRSENASAAFSAQLQERDAEIARLRQEVASLVATHESLKKEHEQSLLTLRQEHDQALSQWQGSSRELETLRSRHTELSTGMESIVRHEIDSALAEKNAEIQRLRDDLEVAREKVRELQSQILERPVDDVVIFHDEDYFEQACQKLCQQVQGWVLRFSKFSDLKLCRTTSEVREEKIVDKFDNAILDGSDVDVYLADRVKRRDVFMSVVMTMIWEYVFTRYLFGMDREQRQKLKQLEKNLGEVGPTSAVHQWRALTLTLLSKRESFKAQKESDTEAVAIEIFSTLSRFLPPPQNLEDQIVGSLRNVMRTAVELSIEMRTQRAEYIMLPPLQPEYDTNGDLARKVYFNASLMNERSGETTSNEELERAQAVVRMVLFPLVVKKGDDNGVGDEEIVVCPAQVLIARPDKAKKPRSSTRHVSGGSDGKSLRAISTHSLAMSGLEGNENMF</sequence>
<feature type="compositionally biased region" description="Basic residues" evidence="2">
    <location>
        <begin position="2664"/>
        <end position="2676"/>
    </location>
</feature>
<feature type="compositionally biased region" description="Basic residues" evidence="2">
    <location>
        <begin position="3128"/>
        <end position="3140"/>
    </location>
</feature>
<feature type="compositionally biased region" description="Basic and acidic residues" evidence="2">
    <location>
        <begin position="794"/>
        <end position="816"/>
    </location>
</feature>
<feature type="compositionally biased region" description="Basic residues" evidence="2">
    <location>
        <begin position="5337"/>
        <end position="5349"/>
    </location>
</feature>
<feature type="compositionally biased region" description="Basic and acidic residues" evidence="2">
    <location>
        <begin position="1788"/>
        <end position="1813"/>
    </location>
</feature>
<feature type="compositionally biased region" description="Polar residues" evidence="2">
    <location>
        <begin position="3866"/>
        <end position="3875"/>
    </location>
</feature>
<feature type="compositionally biased region" description="Basic and acidic residues" evidence="2">
    <location>
        <begin position="5113"/>
        <end position="5125"/>
    </location>
</feature>
<feature type="compositionally biased region" description="Polar residues" evidence="2">
    <location>
        <begin position="2520"/>
        <end position="2549"/>
    </location>
</feature>
<feature type="region of interest" description="Disordered" evidence="2">
    <location>
        <begin position="2506"/>
        <end position="2843"/>
    </location>
</feature>
<feature type="compositionally biased region" description="Basic and acidic residues" evidence="2">
    <location>
        <begin position="2582"/>
        <end position="2595"/>
    </location>
</feature>
<feature type="compositionally biased region" description="Polar residues" evidence="2">
    <location>
        <begin position="4000"/>
        <end position="4014"/>
    </location>
</feature>
<feature type="compositionally biased region" description="Basic and acidic residues" evidence="2">
    <location>
        <begin position="1967"/>
        <end position="1978"/>
    </location>
</feature>
<feature type="compositionally biased region" description="Polar residues" evidence="2">
    <location>
        <begin position="164"/>
        <end position="183"/>
    </location>
</feature>
<feature type="compositionally biased region" description="Polar residues" evidence="2">
    <location>
        <begin position="3639"/>
        <end position="3652"/>
    </location>
</feature>
<dbReference type="RefSeq" id="XP_007755887.1">
    <property type="nucleotide sequence ID" value="XM_007757697.1"/>
</dbReference>
<feature type="region of interest" description="Disordered" evidence="2">
    <location>
        <begin position="2860"/>
        <end position="2883"/>
    </location>
</feature>
<feature type="compositionally biased region" description="Polar residues" evidence="2">
    <location>
        <begin position="3321"/>
        <end position="3330"/>
    </location>
</feature>
<feature type="region of interest" description="Disordered" evidence="2">
    <location>
        <begin position="4541"/>
        <end position="4565"/>
    </location>
</feature>
<dbReference type="Proteomes" id="UP000019473">
    <property type="component" value="Unassembled WGS sequence"/>
</dbReference>
<feature type="compositionally biased region" description="Basic residues" evidence="2">
    <location>
        <begin position="3982"/>
        <end position="3993"/>
    </location>
</feature>
<feature type="compositionally biased region" description="Low complexity" evidence="2">
    <location>
        <begin position="4754"/>
        <end position="4774"/>
    </location>
</feature>
<feature type="compositionally biased region" description="Polar residues" evidence="2">
    <location>
        <begin position="2229"/>
        <end position="2243"/>
    </location>
</feature>
<feature type="compositionally biased region" description="Basic residues" evidence="2">
    <location>
        <begin position="4057"/>
        <end position="4068"/>
    </location>
</feature>
<feature type="coiled-coil region" evidence="1">
    <location>
        <begin position="6117"/>
        <end position="6162"/>
    </location>
</feature>
<proteinExistence type="predicted"/>
<feature type="compositionally biased region" description="Low complexity" evidence="2">
    <location>
        <begin position="4024"/>
        <end position="4036"/>
    </location>
</feature>
<feature type="compositionally biased region" description="Polar residues" evidence="2">
    <location>
        <begin position="247"/>
        <end position="268"/>
    </location>
</feature>
<feature type="compositionally biased region" description="Basic and acidic residues" evidence="2">
    <location>
        <begin position="66"/>
        <end position="129"/>
    </location>
</feature>
<feature type="region of interest" description="Disordered" evidence="2">
    <location>
        <begin position="1081"/>
        <end position="1140"/>
    </location>
</feature>
<feature type="region of interest" description="Disordered" evidence="2">
    <location>
        <begin position="590"/>
        <end position="616"/>
    </location>
</feature>
<dbReference type="InterPro" id="IPR053268">
    <property type="entry name" value="Woronin_anchor"/>
</dbReference>
<evidence type="ECO:0008006" key="5">
    <source>
        <dbReference type="Google" id="ProtNLM"/>
    </source>
</evidence>
<evidence type="ECO:0000313" key="3">
    <source>
        <dbReference type="EMBL" id="EXJ63233.1"/>
    </source>
</evidence>
<feature type="compositionally biased region" description="Polar residues" evidence="2">
    <location>
        <begin position="5868"/>
        <end position="5885"/>
    </location>
</feature>
<feature type="compositionally biased region" description="Basic and acidic residues" evidence="2">
    <location>
        <begin position="5743"/>
        <end position="5757"/>
    </location>
</feature>
<feature type="compositionally biased region" description="Basic residues" evidence="2">
    <location>
        <begin position="4320"/>
        <end position="4330"/>
    </location>
</feature>
<feature type="compositionally biased region" description="Basic residues" evidence="2">
    <location>
        <begin position="5193"/>
        <end position="5204"/>
    </location>
</feature>
<feature type="compositionally biased region" description="Basic and acidic residues" evidence="2">
    <location>
        <begin position="2079"/>
        <end position="2096"/>
    </location>
</feature>
<feature type="compositionally biased region" description="Low complexity" evidence="2">
    <location>
        <begin position="361"/>
        <end position="371"/>
    </location>
</feature>
<feature type="compositionally biased region" description="Basic residues" evidence="2">
    <location>
        <begin position="5541"/>
        <end position="5554"/>
    </location>
</feature>
<dbReference type="STRING" id="1182544.W9W5J0"/>
<keyword evidence="1" id="KW-0175">Coiled coil</keyword>
<evidence type="ECO:0000256" key="1">
    <source>
        <dbReference type="SAM" id="Coils"/>
    </source>
</evidence>
<feature type="compositionally biased region" description="Low complexity" evidence="2">
    <location>
        <begin position="2137"/>
        <end position="2150"/>
    </location>
</feature>
<feature type="compositionally biased region" description="Polar residues" evidence="2">
    <location>
        <begin position="3404"/>
        <end position="3420"/>
    </location>
</feature>
<feature type="compositionally biased region" description="Basic and acidic residues" evidence="2">
    <location>
        <begin position="5639"/>
        <end position="5655"/>
    </location>
</feature>
<feature type="compositionally biased region" description="Low complexity" evidence="2">
    <location>
        <begin position="1620"/>
        <end position="1633"/>
    </location>
</feature>
<feature type="compositionally biased region" description="Basic residues" evidence="2">
    <location>
        <begin position="2751"/>
        <end position="2762"/>
    </location>
</feature>
<feature type="compositionally biased region" description="Low complexity" evidence="2">
    <location>
        <begin position="4213"/>
        <end position="4223"/>
    </location>
</feature>
<dbReference type="PANTHER" id="PTHR40641">
    <property type="entry name" value="INVOLUCRIN REPEAT PROTEIN (AFU_ORTHOLOGUE AFUA_2G08060)"/>
    <property type="match status" value="1"/>
</dbReference>
<feature type="compositionally biased region" description="Basic and acidic residues" evidence="2">
    <location>
        <begin position="1327"/>
        <end position="1342"/>
    </location>
</feature>
<feature type="coiled-coil region" evidence="1">
    <location>
        <begin position="6189"/>
        <end position="6223"/>
    </location>
</feature>
<evidence type="ECO:0000256" key="2">
    <source>
        <dbReference type="SAM" id="MobiDB-lite"/>
    </source>
</evidence>
<feature type="compositionally biased region" description="Basic residues" evidence="2">
    <location>
        <begin position="4924"/>
        <end position="4936"/>
    </location>
</feature>
<feature type="compositionally biased region" description="Basic and acidic residues" evidence="2">
    <location>
        <begin position="719"/>
        <end position="760"/>
    </location>
</feature>
<feature type="compositionally biased region" description="Polar residues" evidence="2">
    <location>
        <begin position="3241"/>
        <end position="3251"/>
    </location>
</feature>
<feature type="region of interest" description="Disordered" evidence="2">
    <location>
        <begin position="2431"/>
        <end position="2459"/>
    </location>
</feature>
<organism evidence="3 4">
    <name type="scientific">Cladophialophora yegresii CBS 114405</name>
    <dbReference type="NCBI Taxonomy" id="1182544"/>
    <lineage>
        <taxon>Eukaryota</taxon>
        <taxon>Fungi</taxon>
        <taxon>Dikarya</taxon>
        <taxon>Ascomycota</taxon>
        <taxon>Pezizomycotina</taxon>
        <taxon>Eurotiomycetes</taxon>
        <taxon>Chaetothyriomycetidae</taxon>
        <taxon>Chaetothyriales</taxon>
        <taxon>Herpotrichiellaceae</taxon>
        <taxon>Cladophialophora</taxon>
    </lineage>
</organism>
<feature type="region of interest" description="Disordered" evidence="2">
    <location>
        <begin position="504"/>
        <end position="577"/>
    </location>
</feature>
<feature type="compositionally biased region" description="Basic and acidic residues" evidence="2">
    <location>
        <begin position="5513"/>
        <end position="5522"/>
    </location>
</feature>
<feature type="compositionally biased region" description="Polar residues" evidence="2">
    <location>
        <begin position="4811"/>
        <end position="4824"/>
    </location>
</feature>
<feature type="region of interest" description="Disordered" evidence="2">
    <location>
        <begin position="4603"/>
        <end position="4881"/>
    </location>
</feature>
<feature type="compositionally biased region" description="Basic residues" evidence="2">
    <location>
        <begin position="3795"/>
        <end position="3806"/>
    </location>
</feature>
<feature type="region of interest" description="Disordered" evidence="2">
    <location>
        <begin position="2359"/>
        <end position="2397"/>
    </location>
</feature>
<feature type="region of interest" description="Disordered" evidence="2">
    <location>
        <begin position="2226"/>
        <end position="2253"/>
    </location>
</feature>
<feature type="compositionally biased region" description="Basic and acidic residues" evidence="2">
    <location>
        <begin position="1481"/>
        <end position="1491"/>
    </location>
</feature>
<feature type="compositionally biased region" description="Acidic residues" evidence="2">
    <location>
        <begin position="3193"/>
        <end position="3203"/>
    </location>
</feature>
<feature type="region of interest" description="Disordered" evidence="2">
    <location>
        <begin position="5466"/>
        <end position="5555"/>
    </location>
</feature>
<feature type="compositionally biased region" description="Polar residues" evidence="2">
    <location>
        <begin position="1909"/>
        <end position="1924"/>
    </location>
</feature>
<feature type="compositionally biased region" description="Basic and acidic residues" evidence="2">
    <location>
        <begin position="2863"/>
        <end position="2880"/>
    </location>
</feature>
<feature type="region of interest" description="Disordered" evidence="2">
    <location>
        <begin position="3639"/>
        <end position="3680"/>
    </location>
</feature>
<feature type="compositionally biased region" description="Basic and acidic residues" evidence="2">
    <location>
        <begin position="2055"/>
        <end position="2067"/>
    </location>
</feature>
<feature type="compositionally biased region" description="Basic residues" evidence="2">
    <location>
        <begin position="2364"/>
        <end position="2379"/>
    </location>
</feature>
<feature type="compositionally biased region" description="Basic residues" evidence="2">
    <location>
        <begin position="4781"/>
        <end position="4791"/>
    </location>
</feature>
<dbReference type="VEuPathDB" id="FungiDB:A1O7_03680"/>
<dbReference type="PANTHER" id="PTHR40641:SF2">
    <property type="entry name" value="INVOLUCRIN REPEAT PROTEIN"/>
    <property type="match status" value="1"/>
</dbReference>
<feature type="compositionally biased region" description="Basic and acidic residues" evidence="2">
    <location>
        <begin position="1000"/>
        <end position="1060"/>
    </location>
</feature>
<feature type="compositionally biased region" description="Basic residues" evidence="2">
    <location>
        <begin position="3291"/>
        <end position="3303"/>
    </location>
</feature>
<dbReference type="EMBL" id="AMGW01000002">
    <property type="protein sequence ID" value="EXJ63233.1"/>
    <property type="molecule type" value="Genomic_DNA"/>
</dbReference>
<feature type="region of interest" description="Disordered" evidence="2">
    <location>
        <begin position="5580"/>
        <end position="5935"/>
    </location>
</feature>
<feature type="region of interest" description="Disordered" evidence="2">
    <location>
        <begin position="434"/>
        <end position="472"/>
    </location>
</feature>
<feature type="compositionally biased region" description="Polar residues" evidence="2">
    <location>
        <begin position="1304"/>
        <end position="1313"/>
    </location>
</feature>
<feature type="region of interest" description="Disordered" evidence="2">
    <location>
        <begin position="645"/>
        <end position="702"/>
    </location>
</feature>
<feature type="compositionally biased region" description="Polar residues" evidence="2">
    <location>
        <begin position="5242"/>
        <end position="5257"/>
    </location>
</feature>
<dbReference type="GeneID" id="19178272"/>
<feature type="compositionally biased region" description="Polar residues" evidence="2">
    <location>
        <begin position="2002"/>
        <end position="2012"/>
    </location>
</feature>
<feature type="region of interest" description="Disordered" evidence="2">
    <location>
        <begin position="3706"/>
        <end position="4073"/>
    </location>
</feature>
<feature type="region of interest" description="Disordered" evidence="2">
    <location>
        <begin position="1557"/>
        <end position="1880"/>
    </location>
</feature>
<feature type="compositionally biased region" description="Basic and acidic residues" evidence="2">
    <location>
        <begin position="518"/>
        <end position="551"/>
    </location>
</feature>
<feature type="region of interest" description="Disordered" evidence="2">
    <location>
        <begin position="5174"/>
        <end position="5433"/>
    </location>
</feature>
<feature type="compositionally biased region" description="Basic and acidic residues" evidence="2">
    <location>
        <begin position="5093"/>
        <end position="5103"/>
    </location>
</feature>
<feature type="compositionally biased region" description="Basic residues" evidence="2">
    <location>
        <begin position="3035"/>
        <end position="3046"/>
    </location>
</feature>
<feature type="compositionally biased region" description="Basic residues" evidence="2">
    <location>
        <begin position="4374"/>
        <end position="4383"/>
    </location>
</feature>
<feature type="compositionally biased region" description="Basic and acidic residues" evidence="2">
    <location>
        <begin position="455"/>
        <end position="469"/>
    </location>
</feature>
<feature type="compositionally biased region" description="Basic residues" evidence="2">
    <location>
        <begin position="3209"/>
        <end position="3218"/>
    </location>
</feature>
<dbReference type="HOGENOM" id="CLU_000055_0_0_1"/>
<feature type="compositionally biased region" description="Basic and acidic residues" evidence="2">
    <location>
        <begin position="920"/>
        <end position="940"/>
    </location>
</feature>
<feature type="compositionally biased region" description="Basic and acidic residues" evidence="2">
    <location>
        <begin position="4169"/>
        <end position="4187"/>
    </location>
</feature>
<feature type="compositionally biased region" description="Basic residues" evidence="2">
    <location>
        <begin position="5265"/>
        <end position="5274"/>
    </location>
</feature>
<feature type="compositionally biased region" description="Polar residues" evidence="2">
    <location>
        <begin position="1862"/>
        <end position="1878"/>
    </location>
</feature>
<feature type="region of interest" description="Disordered" evidence="2">
    <location>
        <begin position="4110"/>
        <end position="4465"/>
    </location>
</feature>
<feature type="compositionally biased region" description="Basic and acidic residues" evidence="2">
    <location>
        <begin position="966"/>
        <end position="975"/>
    </location>
</feature>
<dbReference type="eggNOG" id="ENOG502QRYC">
    <property type="taxonomic scope" value="Eukaryota"/>
</dbReference>
<feature type="compositionally biased region" description="Basic and acidic residues" evidence="2">
    <location>
        <begin position="5609"/>
        <end position="5620"/>
    </location>
</feature>
<feature type="compositionally biased region" description="Polar residues" evidence="2">
    <location>
        <begin position="4666"/>
        <end position="4680"/>
    </location>
</feature>
<feature type="compositionally biased region" description="Basic residues" evidence="2">
    <location>
        <begin position="4247"/>
        <end position="4260"/>
    </location>
</feature>
<feature type="compositionally biased region" description="Basic and acidic residues" evidence="2">
    <location>
        <begin position="4736"/>
        <end position="4745"/>
    </location>
</feature>
<feature type="compositionally biased region" description="Basic residues" evidence="2">
    <location>
        <begin position="3888"/>
        <end position="3899"/>
    </location>
</feature>
<feature type="compositionally biased region" description="Basic and acidic residues" evidence="2">
    <location>
        <begin position="5406"/>
        <end position="5419"/>
    </location>
</feature>
<evidence type="ECO:0000313" key="4">
    <source>
        <dbReference type="Proteomes" id="UP000019473"/>
    </source>
</evidence>
<feature type="compositionally biased region" description="Basic residues" evidence="2">
    <location>
        <begin position="5035"/>
        <end position="5047"/>
    </location>
</feature>
<feature type="compositionally biased region" description="Low complexity" evidence="2">
    <location>
        <begin position="3471"/>
        <end position="3482"/>
    </location>
</feature>
<gene>
    <name evidence="3" type="ORF">A1O7_03680</name>
</gene>
<feature type="compositionally biased region" description="Acidic residues" evidence="2">
    <location>
        <begin position="761"/>
        <end position="773"/>
    </location>
</feature>
<feature type="compositionally biased region" description="Basic residues" evidence="2">
    <location>
        <begin position="4855"/>
        <end position="4864"/>
    </location>
</feature>
<feature type="region of interest" description="Disordered" evidence="2">
    <location>
        <begin position="1272"/>
        <end position="1527"/>
    </location>
</feature>
<feature type="compositionally biased region" description="Low complexity" evidence="2">
    <location>
        <begin position="5128"/>
        <end position="5138"/>
    </location>
</feature>
<feature type="compositionally biased region" description="Polar residues" evidence="2">
    <location>
        <begin position="505"/>
        <end position="517"/>
    </location>
</feature>
<feature type="region of interest" description="Disordered" evidence="2">
    <location>
        <begin position="6031"/>
        <end position="6065"/>
    </location>
</feature>
<feature type="compositionally biased region" description="Basic and acidic residues" evidence="2">
    <location>
        <begin position="2919"/>
        <end position="2936"/>
    </location>
</feature>
<feature type="region of interest" description="Disordered" evidence="2">
    <location>
        <begin position="4493"/>
        <end position="4517"/>
    </location>
</feature>
<feature type="compositionally biased region" description="Acidic residues" evidence="2">
    <location>
        <begin position="2627"/>
        <end position="2638"/>
    </location>
</feature>
<comment type="caution">
    <text evidence="3">The sequence shown here is derived from an EMBL/GenBank/DDBJ whole genome shotgun (WGS) entry which is preliminary data.</text>
</comment>
<dbReference type="OrthoDB" id="5365701at2759"/>
<keyword evidence="4" id="KW-1185">Reference proteome</keyword>
<feature type="compositionally biased region" description="Low complexity" evidence="2">
    <location>
        <begin position="1725"/>
        <end position="1744"/>
    </location>
</feature>
<feature type="compositionally biased region" description="Basic residues" evidence="2">
    <location>
        <begin position="4432"/>
        <end position="4444"/>
    </location>
</feature>
<feature type="compositionally biased region" description="Basic residues" evidence="2">
    <location>
        <begin position="2555"/>
        <end position="2566"/>
    </location>
</feature>
<feature type="compositionally biased region" description="Basic and acidic residues" evidence="2">
    <location>
        <begin position="1750"/>
        <end position="1765"/>
    </location>
</feature>
<feature type="compositionally biased region" description="Low complexity" evidence="2">
    <location>
        <begin position="890"/>
        <end position="908"/>
    </location>
</feature>
<feature type="compositionally biased region" description="Low complexity" evidence="2">
    <location>
        <begin position="3730"/>
        <end position="3740"/>
    </location>
</feature>
<reference evidence="3 4" key="1">
    <citation type="submission" date="2013-03" db="EMBL/GenBank/DDBJ databases">
        <title>The Genome Sequence of Cladophialophora yegresii CBS 114405.</title>
        <authorList>
            <consortium name="The Broad Institute Genomics Platform"/>
            <person name="Cuomo C."/>
            <person name="de Hoog S."/>
            <person name="Gorbushina A."/>
            <person name="Walker B."/>
            <person name="Young S.K."/>
            <person name="Zeng Q."/>
            <person name="Gargeya S."/>
            <person name="Fitzgerald M."/>
            <person name="Haas B."/>
            <person name="Abouelleil A."/>
            <person name="Allen A.W."/>
            <person name="Alvarado L."/>
            <person name="Arachchi H.M."/>
            <person name="Berlin A.M."/>
            <person name="Chapman S.B."/>
            <person name="Gainer-Dewar J."/>
            <person name="Goldberg J."/>
            <person name="Griggs A."/>
            <person name="Gujja S."/>
            <person name="Hansen M."/>
            <person name="Howarth C."/>
            <person name="Imamovic A."/>
            <person name="Ireland A."/>
            <person name="Larimer J."/>
            <person name="McCowan C."/>
            <person name="Murphy C."/>
            <person name="Pearson M."/>
            <person name="Poon T.W."/>
            <person name="Priest M."/>
            <person name="Roberts A."/>
            <person name="Saif S."/>
            <person name="Shea T."/>
            <person name="Sisk P."/>
            <person name="Sykes S."/>
            <person name="Wortman J."/>
            <person name="Nusbaum C."/>
            <person name="Birren B."/>
        </authorList>
    </citation>
    <scope>NUCLEOTIDE SEQUENCE [LARGE SCALE GENOMIC DNA]</scope>
    <source>
        <strain evidence="3 4">CBS 114405</strain>
    </source>
</reference>